<keyword evidence="3" id="KW-1185">Reference proteome</keyword>
<gene>
    <name evidence="2" type="ORF">BT96DRAFT_996474</name>
</gene>
<dbReference type="EMBL" id="ML769509">
    <property type="protein sequence ID" value="KAE9396698.1"/>
    <property type="molecule type" value="Genomic_DNA"/>
</dbReference>
<dbReference type="OrthoDB" id="3048480at2759"/>
<evidence type="ECO:0000256" key="1">
    <source>
        <dbReference type="SAM" id="MobiDB-lite"/>
    </source>
</evidence>
<sequence length="192" mass="20814">MSCPKKPAGLSRIKMTPTKRCAILMYQDECHRSFNWIANEAPLFQNTSANHTTISKAYDATQQHGCYYKLYLPGRPPVISEEDLDQGIADLDNSDATDGADPSGNGSSQSPIAQFAIHFVGVACWALFDVKRPRLTSVTLLNVLLLHGHGKNGQLQQVGISTGSCGQTSQNLLLQVDPMAFIGAVDIKGRIP</sequence>
<reference evidence="2" key="1">
    <citation type="journal article" date="2019" name="Environ. Microbiol.">
        <title>Fungal ecological strategies reflected in gene transcription - a case study of two litter decomposers.</title>
        <authorList>
            <person name="Barbi F."/>
            <person name="Kohler A."/>
            <person name="Barry K."/>
            <person name="Baskaran P."/>
            <person name="Daum C."/>
            <person name="Fauchery L."/>
            <person name="Ihrmark K."/>
            <person name="Kuo A."/>
            <person name="LaButti K."/>
            <person name="Lipzen A."/>
            <person name="Morin E."/>
            <person name="Grigoriev I.V."/>
            <person name="Henrissat B."/>
            <person name="Lindahl B."/>
            <person name="Martin F."/>
        </authorList>
    </citation>
    <scope>NUCLEOTIDE SEQUENCE</scope>
    <source>
        <strain evidence="2">JB14</strain>
    </source>
</reference>
<dbReference type="Proteomes" id="UP000799118">
    <property type="component" value="Unassembled WGS sequence"/>
</dbReference>
<name>A0A6A4HGG1_9AGAR</name>
<evidence type="ECO:0000313" key="2">
    <source>
        <dbReference type="EMBL" id="KAE9396698.1"/>
    </source>
</evidence>
<accession>A0A6A4HGG1</accession>
<proteinExistence type="predicted"/>
<evidence type="ECO:0000313" key="3">
    <source>
        <dbReference type="Proteomes" id="UP000799118"/>
    </source>
</evidence>
<dbReference type="AlphaFoldDB" id="A0A6A4HGG1"/>
<protein>
    <submittedName>
        <fullName evidence="2">Uncharacterized protein</fullName>
    </submittedName>
</protein>
<organism evidence="2 3">
    <name type="scientific">Gymnopus androsaceus JB14</name>
    <dbReference type="NCBI Taxonomy" id="1447944"/>
    <lineage>
        <taxon>Eukaryota</taxon>
        <taxon>Fungi</taxon>
        <taxon>Dikarya</taxon>
        <taxon>Basidiomycota</taxon>
        <taxon>Agaricomycotina</taxon>
        <taxon>Agaricomycetes</taxon>
        <taxon>Agaricomycetidae</taxon>
        <taxon>Agaricales</taxon>
        <taxon>Marasmiineae</taxon>
        <taxon>Omphalotaceae</taxon>
        <taxon>Gymnopus</taxon>
    </lineage>
</organism>
<feature type="region of interest" description="Disordered" evidence="1">
    <location>
        <begin position="89"/>
        <end position="108"/>
    </location>
</feature>